<dbReference type="Pfam" id="PF13209">
    <property type="entry name" value="DUF4017"/>
    <property type="match status" value="1"/>
</dbReference>
<dbReference type="AlphaFoldDB" id="A0A9J6RDL4"/>
<comment type="caution">
    <text evidence="2">The sequence shown here is derived from an EMBL/GenBank/DDBJ whole genome shotgun (WGS) entry which is preliminary data.</text>
</comment>
<organism evidence="2 3">
    <name type="scientific">Natronobacillus azotifigens</name>
    <dbReference type="NCBI Taxonomy" id="472978"/>
    <lineage>
        <taxon>Bacteria</taxon>
        <taxon>Bacillati</taxon>
        <taxon>Bacillota</taxon>
        <taxon>Bacilli</taxon>
        <taxon>Bacillales</taxon>
        <taxon>Bacillaceae</taxon>
        <taxon>Natronobacillus</taxon>
    </lineage>
</organism>
<keyword evidence="1" id="KW-0472">Membrane</keyword>
<dbReference type="EMBL" id="JAPRAT010000020">
    <property type="protein sequence ID" value="MCZ0703639.1"/>
    <property type="molecule type" value="Genomic_DNA"/>
</dbReference>
<feature type="transmembrane region" description="Helical" evidence="1">
    <location>
        <begin position="35"/>
        <end position="56"/>
    </location>
</feature>
<dbReference type="Proteomes" id="UP001084197">
    <property type="component" value="Unassembled WGS sequence"/>
</dbReference>
<reference evidence="2" key="1">
    <citation type="submission" date="2022-11" db="EMBL/GenBank/DDBJ databases">
        <title>WGS of Natronobacillus azotifigens 24KS-1, an anaerobic diazotrophic haloalkaliphile from soda-rich habitats.</title>
        <authorList>
            <person name="Sorokin D.Y."/>
            <person name="Merkel A.Y."/>
        </authorList>
    </citation>
    <scope>NUCLEOTIDE SEQUENCE</scope>
    <source>
        <strain evidence="2">24KS-1</strain>
    </source>
</reference>
<evidence type="ECO:0000313" key="2">
    <source>
        <dbReference type="EMBL" id="MCZ0703639.1"/>
    </source>
</evidence>
<protein>
    <submittedName>
        <fullName evidence="2">DUF4017 family protein</fullName>
    </submittedName>
</protein>
<accession>A0A9J6RDL4</accession>
<proteinExistence type="predicted"/>
<dbReference type="InterPro" id="IPR025090">
    <property type="entry name" value="DUF4017"/>
</dbReference>
<keyword evidence="1" id="KW-1133">Transmembrane helix</keyword>
<sequence>MNKWLIASLVYILTCTVLQFISSSDPAYDTFVFKFILSQVYAIPLFLITVLVMCFVQKGSNEAEN</sequence>
<name>A0A9J6RDL4_9BACI</name>
<gene>
    <name evidence="2" type="ORF">OWO01_10450</name>
</gene>
<evidence type="ECO:0000256" key="1">
    <source>
        <dbReference type="SAM" id="Phobius"/>
    </source>
</evidence>
<keyword evidence="3" id="KW-1185">Reference proteome</keyword>
<evidence type="ECO:0000313" key="3">
    <source>
        <dbReference type="Proteomes" id="UP001084197"/>
    </source>
</evidence>
<keyword evidence="1" id="KW-0812">Transmembrane</keyword>
<dbReference type="RefSeq" id="WP_268780404.1">
    <property type="nucleotide sequence ID" value="NZ_JAPRAT010000020.1"/>
</dbReference>